<evidence type="ECO:0000256" key="1">
    <source>
        <dbReference type="SAM" id="MobiDB-lite"/>
    </source>
</evidence>
<keyword evidence="3" id="KW-1185">Reference proteome</keyword>
<dbReference type="Proteomes" id="UP000716446">
    <property type="component" value="Unassembled WGS sequence"/>
</dbReference>
<sequence>MNTYRRSRRDSVTTAPPTTFDIGPRRSVEEDKPDDGGKFGLLRGVDVELNMIGEWDELQRFVSSPSAPTTPRTKRKIHFIEPSPDDIAPRRSNTAPPGLRIASTTNLDREPTVSREPDSEEIQPDLISFEEPEEAPSKASEDLGEVSLNSQERDQDFYDMEVEMEIYNDDSTPTEDLPLVSQDENDDADDAKDPIFSLRHAKSHSISGTSTIPQERSTSAKFYRTSSASGLYSKPAYSPIIKAHVAGSPIRFDFCTTPVGNNDDSERLGDIPRLSRSQTGSFVSGNSASSTTWDDIVTASADERSGPPSDASSSGGNTRSSSGLRSEIALETIRRKLSTMSRSRKANVKHSRMRSPEPISSPDDVPAVPPNTRATSDTPKKGHGGHSAKHSRSDGSSPLPTPAAMVRSEPQSPTQSARVSPRLKPALKHAGPSVPTGVSTMYDRSVPSHKDSLELVRHRMGEEWLTVDPQLSCTRDSIVLAKQRWERYPRSHAVIDEQSRHTKYGGLSTIMDASPPDHKAYWAARREQLAKQKEVDWQREIGGHPENDHDCPICEVERPRTKRLASLRAG</sequence>
<evidence type="ECO:0000313" key="3">
    <source>
        <dbReference type="Proteomes" id="UP000716446"/>
    </source>
</evidence>
<evidence type="ECO:0000313" key="2">
    <source>
        <dbReference type="EMBL" id="CAD0082296.1"/>
    </source>
</evidence>
<feature type="compositionally biased region" description="Polar residues" evidence="1">
    <location>
        <begin position="409"/>
        <end position="418"/>
    </location>
</feature>
<feature type="compositionally biased region" description="Polar residues" evidence="1">
    <location>
        <begin position="204"/>
        <end position="218"/>
    </location>
</feature>
<feature type="region of interest" description="Disordered" evidence="1">
    <location>
        <begin position="199"/>
        <end position="218"/>
    </location>
</feature>
<dbReference type="EMBL" id="CAIJEN010000001">
    <property type="protein sequence ID" value="CAD0082296.1"/>
    <property type="molecule type" value="Genomic_DNA"/>
</dbReference>
<feature type="compositionally biased region" description="Low complexity" evidence="1">
    <location>
        <begin position="306"/>
        <end position="326"/>
    </location>
</feature>
<organism evidence="2 3">
    <name type="scientific">Aureobasidium vineae</name>
    <dbReference type="NCBI Taxonomy" id="2773715"/>
    <lineage>
        <taxon>Eukaryota</taxon>
        <taxon>Fungi</taxon>
        <taxon>Dikarya</taxon>
        <taxon>Ascomycota</taxon>
        <taxon>Pezizomycotina</taxon>
        <taxon>Dothideomycetes</taxon>
        <taxon>Dothideomycetidae</taxon>
        <taxon>Dothideales</taxon>
        <taxon>Saccotheciaceae</taxon>
        <taxon>Aureobasidium</taxon>
    </lineage>
</organism>
<feature type="region of interest" description="Disordered" evidence="1">
    <location>
        <begin position="168"/>
        <end position="192"/>
    </location>
</feature>
<feature type="region of interest" description="Disordered" evidence="1">
    <location>
        <begin position="63"/>
        <end position="152"/>
    </location>
</feature>
<feature type="compositionally biased region" description="Acidic residues" evidence="1">
    <location>
        <begin position="118"/>
        <end position="134"/>
    </location>
</feature>
<feature type="region of interest" description="Disordered" evidence="1">
    <location>
        <begin position="1"/>
        <end position="40"/>
    </location>
</feature>
<dbReference type="AlphaFoldDB" id="A0A9N8J8A8"/>
<gene>
    <name evidence="2" type="ORF">AWRI4619_LOCUS863</name>
</gene>
<comment type="caution">
    <text evidence="2">The sequence shown here is derived from an EMBL/GenBank/DDBJ whole genome shotgun (WGS) entry which is preliminary data.</text>
</comment>
<feature type="region of interest" description="Disordered" evidence="1">
    <location>
        <begin position="256"/>
        <end position="445"/>
    </location>
</feature>
<feature type="compositionally biased region" description="Basic residues" evidence="1">
    <location>
        <begin position="381"/>
        <end position="390"/>
    </location>
</feature>
<feature type="compositionally biased region" description="Basic residues" evidence="1">
    <location>
        <begin position="342"/>
        <end position="353"/>
    </location>
</feature>
<name>A0A9N8J8A8_9PEZI</name>
<feature type="compositionally biased region" description="Basic and acidic residues" evidence="1">
    <location>
        <begin position="23"/>
        <end position="37"/>
    </location>
</feature>
<reference evidence="2" key="1">
    <citation type="submission" date="2020-06" db="EMBL/GenBank/DDBJ databases">
        <authorList>
            <person name="Onetto C."/>
        </authorList>
    </citation>
    <scope>NUCLEOTIDE SEQUENCE</scope>
</reference>
<accession>A0A9N8J8A8</accession>
<feature type="compositionally biased region" description="Basic and acidic residues" evidence="1">
    <location>
        <begin position="107"/>
        <end position="117"/>
    </location>
</feature>
<feature type="compositionally biased region" description="Polar residues" evidence="1">
    <location>
        <begin position="275"/>
        <end position="293"/>
    </location>
</feature>
<proteinExistence type="predicted"/>
<protein>
    <submittedName>
        <fullName evidence="2">Uncharacterized protein</fullName>
    </submittedName>
</protein>